<keyword evidence="4" id="KW-0067">ATP-binding</keyword>
<keyword evidence="6 8" id="KW-1133">Transmembrane helix</keyword>
<evidence type="ECO:0000313" key="10">
    <source>
        <dbReference type="EMBL" id="MEK8034723.1"/>
    </source>
</evidence>
<feature type="transmembrane region" description="Helical" evidence="8">
    <location>
        <begin position="650"/>
        <end position="670"/>
    </location>
</feature>
<dbReference type="PRINTS" id="PR00120">
    <property type="entry name" value="HATPASE"/>
</dbReference>
<evidence type="ECO:0000256" key="4">
    <source>
        <dbReference type="ARBA" id="ARBA00022840"/>
    </source>
</evidence>
<dbReference type="InterPro" id="IPR023298">
    <property type="entry name" value="ATPase_P-typ_TM_dom_sf"/>
</dbReference>
<dbReference type="Pfam" id="PF00690">
    <property type="entry name" value="Cation_ATPase_N"/>
    <property type="match status" value="1"/>
</dbReference>
<dbReference type="SUPFAM" id="SSF56784">
    <property type="entry name" value="HAD-like"/>
    <property type="match status" value="1"/>
</dbReference>
<dbReference type="Proteomes" id="UP001371218">
    <property type="component" value="Unassembled WGS sequence"/>
</dbReference>
<dbReference type="SUPFAM" id="SSF81653">
    <property type="entry name" value="Calcium ATPase, transduction domain A"/>
    <property type="match status" value="1"/>
</dbReference>
<evidence type="ECO:0000256" key="2">
    <source>
        <dbReference type="ARBA" id="ARBA00022692"/>
    </source>
</evidence>
<dbReference type="SFLD" id="SFLDG00002">
    <property type="entry name" value="C1.7:_P-type_atpase_like"/>
    <property type="match status" value="1"/>
</dbReference>
<organism evidence="10 11">
    <name type="scientific">Ideonella lacteola</name>
    <dbReference type="NCBI Taxonomy" id="2984193"/>
    <lineage>
        <taxon>Bacteria</taxon>
        <taxon>Pseudomonadati</taxon>
        <taxon>Pseudomonadota</taxon>
        <taxon>Betaproteobacteria</taxon>
        <taxon>Burkholderiales</taxon>
        <taxon>Sphaerotilaceae</taxon>
        <taxon>Ideonella</taxon>
    </lineage>
</organism>
<dbReference type="Pfam" id="PF00702">
    <property type="entry name" value="Hydrolase"/>
    <property type="match status" value="1"/>
</dbReference>
<sequence>MQTTAPLDPPAGLTSAEAEARLLRDGPNALPPADHKSILRSVWEAAGQPMVLLLLACTVLYALLGSLFDSAVLSVSIVAVTAISVIQERRTQRVLEALKGLASPRCTVVRDGRLLRIASRDLVVGDRLLAQEGDRLACDARLVEVHALRIDESLLTGESVPIDKAVAADADMLYAGTLVVQGDGVAIVTATGARTALGKIGGSLASVQPRVSRLHLELKRMVRAVAILALVTCLIAATLFALREGSWSAGLLVGLTLAMSIVPEEFAVVWTVMLALGAWRLAQQKVLTRQPQAIEALGSTTVLCVDKTGTLTCNRMAVAALFNGTQAWLAAEGATASGFDRLLRGAALASVREGLEPMDQAIFRADVSAVATPAPDALLYRSVLAPRRPFVVQGWRMAAHPSDALPEARQAAASEATVAIKGAPEAVLARCGDGELPAGWREHWLDQARRWGEQGLRVIAVAVQEHHRVEPGQAWPETGFVPLGLIGFLDPLRDDVLPALEDCRRAGLRVVMITGDGPATALAIAQQAGLARPEATVRSDVLTGLAMDGMNEAALELAVRHVAVFARVAPAQKLRIVQALQRRGEVVAMTGDGVNDGPALRAADIGVAMGERGTDVAREAASLVLLDDRFGSLVEAVRAGRRIFVNLQHALGYLFAVHVPIVGLSLLPLFGGPVLLLPIHVVLLELIIDPACSLVFEAEPLAADGMRRPPRPADAPLFTLRAVVRAMMVGMASLASVVLVHWIGRRNGAPDDVLRLAALSTIVVGNVAMLQWFLGGLRRAGRPNSAFHGLVLGIGVMVLLITLVPALRGAMGFPVMLDPVWGLSVALPAMAWAGWRWARLRVRPHVPRISDA</sequence>
<dbReference type="InterPro" id="IPR044492">
    <property type="entry name" value="P_typ_ATPase_HD_dom"/>
</dbReference>
<feature type="transmembrane region" description="Helical" evidence="8">
    <location>
        <begin position="717"/>
        <end position="744"/>
    </location>
</feature>
<dbReference type="Pfam" id="PF00689">
    <property type="entry name" value="Cation_ATPase_C"/>
    <property type="match status" value="1"/>
</dbReference>
<protein>
    <submittedName>
        <fullName evidence="10">Cation-translocating P-type ATPase</fullName>
    </submittedName>
</protein>
<dbReference type="InterPro" id="IPR008250">
    <property type="entry name" value="ATPase_P-typ_transduc_dom_A_sf"/>
</dbReference>
<dbReference type="InterPro" id="IPR023299">
    <property type="entry name" value="ATPase_P-typ_cyto_dom_N"/>
</dbReference>
<evidence type="ECO:0000313" key="11">
    <source>
        <dbReference type="Proteomes" id="UP001371218"/>
    </source>
</evidence>
<dbReference type="InterPro" id="IPR036412">
    <property type="entry name" value="HAD-like_sf"/>
</dbReference>
<evidence type="ECO:0000256" key="1">
    <source>
        <dbReference type="ARBA" id="ARBA00004141"/>
    </source>
</evidence>
<dbReference type="Gene3D" id="3.40.50.1000">
    <property type="entry name" value="HAD superfamily/HAD-like"/>
    <property type="match status" value="2"/>
</dbReference>
<dbReference type="RefSeq" id="WP_341429153.1">
    <property type="nucleotide sequence ID" value="NZ_JBBUTG010000033.1"/>
</dbReference>
<dbReference type="InterPro" id="IPR004014">
    <property type="entry name" value="ATPase_P-typ_cation-transptr_N"/>
</dbReference>
<dbReference type="Gene3D" id="1.20.1110.10">
    <property type="entry name" value="Calcium-transporting ATPase, transmembrane domain"/>
    <property type="match status" value="2"/>
</dbReference>
<dbReference type="NCBIfam" id="TIGR01494">
    <property type="entry name" value="ATPase_P-type"/>
    <property type="match status" value="2"/>
</dbReference>
<evidence type="ECO:0000256" key="5">
    <source>
        <dbReference type="ARBA" id="ARBA00022967"/>
    </source>
</evidence>
<dbReference type="PRINTS" id="PR00119">
    <property type="entry name" value="CATATPASE"/>
</dbReference>
<dbReference type="InterPro" id="IPR023214">
    <property type="entry name" value="HAD_sf"/>
</dbReference>
<feature type="domain" description="Cation-transporting P-type ATPase N-terminal" evidence="9">
    <location>
        <begin position="1"/>
        <end position="66"/>
    </location>
</feature>
<dbReference type="SMART" id="SM00831">
    <property type="entry name" value="Cation_ATPase_N"/>
    <property type="match status" value="1"/>
</dbReference>
<feature type="transmembrane region" description="Helical" evidence="8">
    <location>
        <begin position="786"/>
        <end position="807"/>
    </location>
</feature>
<evidence type="ECO:0000256" key="8">
    <source>
        <dbReference type="SAM" id="Phobius"/>
    </source>
</evidence>
<dbReference type="Gene3D" id="3.40.1110.10">
    <property type="entry name" value="Calcium-transporting ATPase, cytoplasmic domain N"/>
    <property type="match status" value="2"/>
</dbReference>
<dbReference type="SUPFAM" id="SSF81665">
    <property type="entry name" value="Calcium ATPase, transmembrane domain M"/>
    <property type="match status" value="1"/>
</dbReference>
<reference evidence="10 11" key="1">
    <citation type="submission" date="2024-04" db="EMBL/GenBank/DDBJ databases">
        <title>Novel species of the genus Ideonella isolated from streams.</title>
        <authorList>
            <person name="Lu H."/>
        </authorList>
    </citation>
    <scope>NUCLEOTIDE SEQUENCE [LARGE SCALE GENOMIC DNA]</scope>
    <source>
        <strain evidence="10 11">DXS29W</strain>
    </source>
</reference>
<feature type="transmembrane region" description="Helical" evidence="8">
    <location>
        <begin position="248"/>
        <end position="279"/>
    </location>
</feature>
<dbReference type="InterPro" id="IPR018303">
    <property type="entry name" value="ATPase_P-typ_P_site"/>
</dbReference>
<dbReference type="PANTHER" id="PTHR42861">
    <property type="entry name" value="CALCIUM-TRANSPORTING ATPASE"/>
    <property type="match status" value="1"/>
</dbReference>
<dbReference type="EMBL" id="JBBUTG010000033">
    <property type="protein sequence ID" value="MEK8034723.1"/>
    <property type="molecule type" value="Genomic_DNA"/>
</dbReference>
<comment type="subcellular location">
    <subcellularLocation>
        <location evidence="1">Membrane</location>
        <topology evidence="1">Multi-pass membrane protein</topology>
    </subcellularLocation>
</comment>
<proteinExistence type="predicted"/>
<dbReference type="Pfam" id="PF00122">
    <property type="entry name" value="E1-E2_ATPase"/>
    <property type="match status" value="1"/>
</dbReference>
<keyword evidence="2 8" id="KW-0812">Transmembrane</keyword>
<keyword evidence="11" id="KW-1185">Reference proteome</keyword>
<dbReference type="InterPro" id="IPR006068">
    <property type="entry name" value="ATPase_P-typ_cation-transptr_C"/>
</dbReference>
<feature type="transmembrane region" description="Helical" evidence="8">
    <location>
        <begin position="222"/>
        <end position="242"/>
    </location>
</feature>
<evidence type="ECO:0000256" key="3">
    <source>
        <dbReference type="ARBA" id="ARBA00022741"/>
    </source>
</evidence>
<gene>
    <name evidence="10" type="ORF">AACH06_28225</name>
</gene>
<dbReference type="SFLD" id="SFLDF00027">
    <property type="entry name" value="p-type_atpase"/>
    <property type="match status" value="1"/>
</dbReference>
<keyword evidence="3" id="KW-0547">Nucleotide-binding</keyword>
<keyword evidence="7 8" id="KW-0472">Membrane</keyword>
<feature type="transmembrane region" description="Helical" evidence="8">
    <location>
        <begin position="756"/>
        <end position="774"/>
    </location>
</feature>
<evidence type="ECO:0000259" key="9">
    <source>
        <dbReference type="SMART" id="SM00831"/>
    </source>
</evidence>
<accession>A0ABU9C210</accession>
<dbReference type="Gene3D" id="2.70.150.10">
    <property type="entry name" value="Calcium-transporting ATPase, cytoplasmic transduction domain A"/>
    <property type="match status" value="1"/>
</dbReference>
<name>A0ABU9C210_9BURK</name>
<evidence type="ECO:0000256" key="7">
    <source>
        <dbReference type="ARBA" id="ARBA00023136"/>
    </source>
</evidence>
<dbReference type="PROSITE" id="PS00154">
    <property type="entry name" value="ATPASE_E1_E2"/>
    <property type="match status" value="1"/>
</dbReference>
<dbReference type="SFLD" id="SFLDS00003">
    <property type="entry name" value="Haloacid_Dehalogenase"/>
    <property type="match status" value="1"/>
</dbReference>
<evidence type="ECO:0000256" key="6">
    <source>
        <dbReference type="ARBA" id="ARBA00022989"/>
    </source>
</evidence>
<keyword evidence="5" id="KW-1278">Translocase</keyword>
<comment type="caution">
    <text evidence="10">The sequence shown here is derived from an EMBL/GenBank/DDBJ whole genome shotgun (WGS) entry which is preliminary data.</text>
</comment>
<dbReference type="InterPro" id="IPR059000">
    <property type="entry name" value="ATPase_P-type_domA"/>
</dbReference>
<dbReference type="InterPro" id="IPR001757">
    <property type="entry name" value="P_typ_ATPase"/>
</dbReference>